<evidence type="ECO:0000259" key="2">
    <source>
        <dbReference type="Pfam" id="PF25794"/>
    </source>
</evidence>
<comment type="caution">
    <text evidence="3">The sequence shown here is derived from an EMBL/GenBank/DDBJ whole genome shotgun (WGS) entry which is preliminary data.</text>
</comment>
<keyword evidence="4" id="KW-1185">Reference proteome</keyword>
<dbReference type="GO" id="GO:0005634">
    <property type="term" value="C:nucleus"/>
    <property type="evidence" value="ECO:0007669"/>
    <property type="project" value="TreeGrafter"/>
</dbReference>
<dbReference type="InterPro" id="IPR052957">
    <property type="entry name" value="Auxin_embryo_med"/>
</dbReference>
<evidence type="ECO:0000313" key="3">
    <source>
        <dbReference type="EMBL" id="EPS73278.1"/>
    </source>
</evidence>
<dbReference type="InterPro" id="IPR036890">
    <property type="entry name" value="HATPase_C_sf"/>
</dbReference>
<feature type="non-terminal residue" evidence="3">
    <location>
        <position position="1"/>
    </location>
</feature>
<dbReference type="Pfam" id="PF25794">
    <property type="entry name" value="SACS"/>
    <property type="match status" value="1"/>
</dbReference>
<evidence type="ECO:0000313" key="4">
    <source>
        <dbReference type="Proteomes" id="UP000015453"/>
    </source>
</evidence>
<dbReference type="GO" id="GO:0009793">
    <property type="term" value="P:embryo development ending in seed dormancy"/>
    <property type="evidence" value="ECO:0007669"/>
    <property type="project" value="TreeGrafter"/>
</dbReference>
<dbReference type="NCBIfam" id="NF047352">
    <property type="entry name" value="P_loop_sacsin"/>
    <property type="match status" value="1"/>
</dbReference>
<dbReference type="SUPFAM" id="SSF55874">
    <property type="entry name" value="ATPase domain of HSP90 chaperone/DNA topoisomerase II/histidine kinase"/>
    <property type="match status" value="1"/>
</dbReference>
<feature type="domain" description="Sacsin/Nov" evidence="2">
    <location>
        <begin position="1003"/>
        <end position="1100"/>
    </location>
</feature>
<accession>S8EBF8</accession>
<dbReference type="EMBL" id="AUSU01000488">
    <property type="protein sequence ID" value="EPS73278.1"/>
    <property type="molecule type" value="Genomic_DNA"/>
</dbReference>
<feature type="region of interest" description="Disordered" evidence="1">
    <location>
        <begin position="303"/>
        <end position="325"/>
    </location>
</feature>
<sequence length="2094" mass="236037">PQPAHHQIYPIPDFQINSGVFSPYLFPNIVPQNIPYSFNPFIFSQFPDQRISEINVSQPSPSDDASEEIPPPQGTAWAEMLEKIDKLVSKAWADLLGTNKHVSVWNASKEALLMLKANSWKSLSNVVQQVPSLSRLARTESKVNAFILCFIAVEKITSLYELEIALCKSEGVSRYEELELGPLFRHPIVMKYFSLSGDLTQVYRIRTEQIISYLHEFIKTHKNDKPSRRKFLNFMSDKESVSCSEKLCIRIENFRLKSVAGKRDQRTRVVDMKKEIDVHFEEITQRVKTFSTFSSQFCGKHVRFSSPSSDEDNEKENNLNSENAESDCSIQLPNAATDCAGSCPYPSATEERMRLRKKNVDPNHGSSYVDKEIPQRKRISTLYTLPYDLSEKGLYERHPKRRKACGMSSPSDSHESWQMFCSTWKDACKSNSAEEVFEMMLKFYNTVSKRRKVIKLFQCYPFSGLLMAAVMFIRSGAFNDVSNASQTLGLEGVDNRSIESSDAHMSIDAEELTAKAVVISSLENLCHKPDAEDVLVNISGYFENELFCCKTSSMQHKLQLLKNLCMTEKWLTEQYYVDDFESLGHGDYFMFLEKYMHRLPHGLQKFFTEDVTDGVSLEAHLLPIQLEVLLSQVLNCLEEGQTISLQTIAKVLAEQFPLAGFKLVNGHLTENFLGILQERKYNLTSSCEAKSSEFLCLVTKEGKVIRINHLASIDSFVKVFIQGSASGTALELLSLVALYGGQHNVPFPLLKSHAQRAFTVLINDYLENEPKTDRNPIQLRCPPYEHDVVSNISSANLAEKSLKSAHRNVASVFSKFILDCLSYLPIEFCSFAADIMISALQHFVKDTPKVILTECKDLHLRLMLHEVGMTLGITDWVLDYHSIFSSASVESANGKVDPDCPLSSSNGMVLSHESDGLYPRTKDGSGEADTPQTFFGNESSQGQIVHDCHFGYDPAMVVDSIRKEEFGIDHCSSATENKMLEKQHSRLGRALHCLSQELYSHDSHFLLELVQNADDNIYAQNLVPTLVFILQDKAIILLNNEKGFSDCDVRSLCDIGNSAKRNRKAGFIGKKGIGFKSVFRVTDSPEIHSNGFHIKFDTTNGPIGFVLPTVVSPCDVQFYARLASADACCLDQNLCNTCILLPLKSSLSEVSASNILSMFSDLHPSLLLFLRRLQCIKFRNMLDDTYTVMRKDVRGNGIVHVSLGNRKMTWFVATQQLKPDVILSDIRQTEISVAFTLKELDEGEYAPILEPQPVFAFLPLRMYGLKFIVQGDFVLPSSREDVDVNSPLNQWLLSEVPDLFVRAQRLFCDLPCYKTCPGKAVNLFLKFVPMVGEVHGFFSSLPRFIISKLRLSNCLVLEGDNKEWVPPCKALRNWNNSARSLLPDSLLQEHLGLGFLDKDIVLSDSLARALGVEEYGPKLLLRVLSSLCSLHNGLNSLGLSWLLSWLDAVHVMLSSFSSHTSSSFDVETDLIQDLRNISFIPLADGTYSSLNENVIWLHYDGIGHSTTDGFIQKYFPKLLGELRFVSPQLLDAASSTESSYSGGVLGNAIQMLLKVGIQRLSAHEILMMHVIPALSRDTNAMGQGSLMVEYLAFAMFHLLSGCTLCSLERERIIVELQKNALILTNFGYKRLSEVPIHFGVEYGNSVQINKLITGLDIKWHEIESAYLQHPVTDSACDGILRWRKFFQEVGVTDFVQIVQVDKKGRELSLLIGEDCGLPKSVNDWESEELRCLLSMLSSRRDGQKSKYLLEILNLLWDDDFKDKAAGSCIYYNGESKPFKSSLICMLQDFPWISSTMNDKLNYPSEVYHDCAAITSILGISAPYAIPKVSSEKLIAEIGLKTKVTLDDALSVLRLWRSSEAPLKASVSQMSNFYSFIWKGMVLSKTKVVEELHLGPFIFIPDATSYSFDDVVPGRLFSPQDVYWRDAMHFADQARGLRQECHFNKKKLCDLYVSLHDFFVNECGVEDQLSLCSYLEILRHLSETFLPHEVAKKVFDVFAIWGDALKSGSLSSQDIEYLKQNLLKKECTVLPTKQDRWVSLHSSFGQICWCDDDGLRREFEHLEGVNFLYFVDPSCVLGKVSNVMRELGIPALSEV</sequence>
<dbReference type="Proteomes" id="UP000015453">
    <property type="component" value="Unassembled WGS sequence"/>
</dbReference>
<dbReference type="GO" id="GO:0010305">
    <property type="term" value="P:leaf vascular tissue pattern formation"/>
    <property type="evidence" value="ECO:0007669"/>
    <property type="project" value="TreeGrafter"/>
</dbReference>
<protein>
    <recommendedName>
        <fullName evidence="2">Sacsin/Nov domain-containing protein</fullName>
    </recommendedName>
</protein>
<organism evidence="3 4">
    <name type="scientific">Genlisea aurea</name>
    <dbReference type="NCBI Taxonomy" id="192259"/>
    <lineage>
        <taxon>Eukaryota</taxon>
        <taxon>Viridiplantae</taxon>
        <taxon>Streptophyta</taxon>
        <taxon>Embryophyta</taxon>
        <taxon>Tracheophyta</taxon>
        <taxon>Spermatophyta</taxon>
        <taxon>Magnoliopsida</taxon>
        <taxon>eudicotyledons</taxon>
        <taxon>Gunneridae</taxon>
        <taxon>Pentapetalae</taxon>
        <taxon>asterids</taxon>
        <taxon>lamiids</taxon>
        <taxon>Lamiales</taxon>
        <taxon>Lentibulariaceae</taxon>
        <taxon>Genlisea</taxon>
    </lineage>
</organism>
<dbReference type="Gene3D" id="3.30.565.10">
    <property type="entry name" value="Histidine kinase-like ATPase, C-terminal domain"/>
    <property type="match status" value="1"/>
</dbReference>
<gene>
    <name evidence="3" type="ORF">M569_01478</name>
</gene>
<dbReference type="InterPro" id="IPR058210">
    <property type="entry name" value="SACS/Nov_dom"/>
</dbReference>
<dbReference type="GO" id="GO:0048364">
    <property type="term" value="P:root development"/>
    <property type="evidence" value="ECO:0007669"/>
    <property type="project" value="TreeGrafter"/>
</dbReference>
<dbReference type="OrthoDB" id="1262810at2759"/>
<dbReference type="PANTHER" id="PTHR32387:SF0">
    <property type="entry name" value="PROTEIN NO VEIN"/>
    <property type="match status" value="1"/>
</dbReference>
<name>S8EBF8_9LAMI</name>
<feature type="non-terminal residue" evidence="3">
    <location>
        <position position="2094"/>
    </location>
</feature>
<evidence type="ECO:0000256" key="1">
    <source>
        <dbReference type="SAM" id="MobiDB-lite"/>
    </source>
</evidence>
<reference evidence="3 4" key="1">
    <citation type="journal article" date="2013" name="BMC Genomics">
        <title>The miniature genome of a carnivorous plant Genlisea aurea contains a low number of genes and short non-coding sequences.</title>
        <authorList>
            <person name="Leushkin E.V."/>
            <person name="Sutormin R.A."/>
            <person name="Nabieva E.R."/>
            <person name="Penin A.A."/>
            <person name="Kondrashov A.S."/>
            <person name="Logacheva M.D."/>
        </authorList>
    </citation>
    <scope>NUCLEOTIDE SEQUENCE [LARGE SCALE GENOMIC DNA]</scope>
</reference>
<proteinExistence type="predicted"/>
<dbReference type="PANTHER" id="PTHR32387">
    <property type="entry name" value="WU:FJ29H11"/>
    <property type="match status" value="1"/>
</dbReference>